<dbReference type="InterPro" id="IPR049725">
    <property type="entry name" value="STM3845-like"/>
</dbReference>
<dbReference type="EMBL" id="AP027142">
    <property type="protein sequence ID" value="BDV35679.1"/>
    <property type="molecule type" value="Genomic_DNA"/>
</dbReference>
<name>A0ABM8ECE4_9HYPH</name>
<dbReference type="RefSeq" id="WP_281929171.1">
    <property type="nucleotide sequence ID" value="NZ_AP027142.1"/>
</dbReference>
<gene>
    <name evidence="1" type="ORF">SS37A_32080</name>
</gene>
<reference evidence="1 2" key="1">
    <citation type="journal article" date="2023" name="Int. J. Syst. Evol. Microbiol.">
        <title>Methylocystis iwaonis sp. nov., a type II methane-oxidizing bacterium from surface soil of a rice paddy field in Japan, and emended description of the genus Methylocystis (ex Whittenbury et al. 1970) Bowman et al. 1993.</title>
        <authorList>
            <person name="Kaise H."/>
            <person name="Sawadogo J.B."/>
            <person name="Alam M.S."/>
            <person name="Ueno C."/>
            <person name="Dianou D."/>
            <person name="Shinjo R."/>
            <person name="Asakawa S."/>
        </authorList>
    </citation>
    <scope>NUCLEOTIDE SEQUENCE [LARGE SCALE GENOMIC DNA]</scope>
    <source>
        <strain evidence="1 2">SS37A-Re</strain>
    </source>
</reference>
<accession>A0ABM8ECE4</accession>
<keyword evidence="2" id="KW-1185">Reference proteome</keyword>
<dbReference type="Proteomes" id="UP001317629">
    <property type="component" value="Chromosome"/>
</dbReference>
<protein>
    <submittedName>
        <fullName evidence="1">Uncharacterized protein</fullName>
    </submittedName>
</protein>
<dbReference type="NCBIfam" id="NF038232">
    <property type="entry name" value="STM3845_fam"/>
    <property type="match status" value="1"/>
</dbReference>
<sequence length="318" mass="35935">MPFIEDFDVDRIHVREPFEVILLCGGEYGDINEPVPKSLRDAFLKATPPKSIANRELIQAESITKEYDFFESYPDILIFETDLAQIVDLIILFCESEGSLAELGAFAVMEETLKRLFVVIREKHWKNASFVRLGPLKRIENEVDRSAIQVIADADVGLEERSAAKVDKHKLIELLDGPLERRLSVDRESTTFDPARAGHVIKLIVGLVQEYGALTLAEISLLLEKFEAPRDEKQIKGYLRCAMVVGWLTVISKGSDDYYVQTLSSLAKGVDAATLPMKDGSKETSKPRRRAFIREYWKEKDKIRFAAIQQSARSLASV</sequence>
<evidence type="ECO:0000313" key="1">
    <source>
        <dbReference type="EMBL" id="BDV35679.1"/>
    </source>
</evidence>
<organism evidence="1 2">
    <name type="scientific">Methylocystis iwaonis</name>
    <dbReference type="NCBI Taxonomy" id="2885079"/>
    <lineage>
        <taxon>Bacteria</taxon>
        <taxon>Pseudomonadati</taxon>
        <taxon>Pseudomonadota</taxon>
        <taxon>Alphaproteobacteria</taxon>
        <taxon>Hyphomicrobiales</taxon>
        <taxon>Methylocystaceae</taxon>
        <taxon>Methylocystis</taxon>
    </lineage>
</organism>
<proteinExistence type="predicted"/>
<evidence type="ECO:0000313" key="2">
    <source>
        <dbReference type="Proteomes" id="UP001317629"/>
    </source>
</evidence>